<dbReference type="FunFam" id="3.40.309.10:FF:000009">
    <property type="entry name" value="Aldehyde dehydrogenase A"/>
    <property type="match status" value="1"/>
</dbReference>
<comment type="similarity">
    <text evidence="1 5">Belongs to the aldehyde dehydrogenase family.</text>
</comment>
<dbReference type="SUPFAM" id="SSF53720">
    <property type="entry name" value="ALDH-like"/>
    <property type="match status" value="1"/>
</dbReference>
<evidence type="ECO:0000259" key="6">
    <source>
        <dbReference type="Pfam" id="PF00171"/>
    </source>
</evidence>
<dbReference type="Gene3D" id="3.40.605.10">
    <property type="entry name" value="Aldehyde Dehydrogenase, Chain A, domain 1"/>
    <property type="match status" value="1"/>
</dbReference>
<accession>A0AA87Q6X2</accession>
<sequence length="506" mass="53879">MNLLRTSENSQPTTAQTGAQSRTPVLLFINGTWRPAAATHTFADINPTTRLPYATVADGDVSDIESAIAAAKVAQPAWEALPPAARSGFFYKAAEIFQSSQEKFVNALVEETGSGLGKAMFECSLIPLALREAAALTTRATGEILPSNIPGKVNTISRTAAGVVGVISPWNFPLYLSLRGFVYALALGNTAVLKPSEDSPVSGGTILAELFEAAGLPSGVFNVVTCSRDKVKAVAAAMINDPRVARISFTGSTAVGREVATTSAAQFKRVVLELGGKNPVVVLDDADVDYAVNVAFFSAFLHQGQICMSADKIIVARNLYDSFVEKLIAKVSMFEPLEPSNPMAVIAPIINDRQLDRIDRLVKSARDAGATIHLGGEKLGPFYRPTVMTGVTRDMDIYHEEIFGPVAFVIPADSEEEAIALANDTVYGLSSSIITGNATRGQILATQIEAGMVHVNDTCVHDEPHCPFGGMKASGWVGKWGASGAIEAFTEQRWISVQTVPRAFPF</sequence>
<proteinExistence type="inferred from homology"/>
<evidence type="ECO:0000256" key="1">
    <source>
        <dbReference type="ARBA" id="ARBA00009986"/>
    </source>
</evidence>
<dbReference type="FunFam" id="3.40.605.10:FF:000063">
    <property type="entry name" value="Succinate-semialdehyde dehydrogenase, mitochondrial"/>
    <property type="match status" value="1"/>
</dbReference>
<name>A0AA87Q6X2_RHIRH</name>
<evidence type="ECO:0000313" key="8">
    <source>
        <dbReference type="Proteomes" id="UP000026941"/>
    </source>
</evidence>
<evidence type="ECO:0000256" key="4">
    <source>
        <dbReference type="PROSITE-ProRule" id="PRU10007"/>
    </source>
</evidence>
<feature type="domain" description="Aldehyde dehydrogenase" evidence="6">
    <location>
        <begin position="33"/>
        <end position="495"/>
    </location>
</feature>
<dbReference type="InterPro" id="IPR016163">
    <property type="entry name" value="Ald_DH_C"/>
</dbReference>
<dbReference type="InterPro" id="IPR029510">
    <property type="entry name" value="Ald_DH_CS_GLU"/>
</dbReference>
<gene>
    <name evidence="7" type="ORF">RRH01S_25_00450</name>
</gene>
<comment type="caution">
    <text evidence="7">The sequence shown here is derived from an EMBL/GenBank/DDBJ whole genome shotgun (WGS) entry which is preliminary data.</text>
</comment>
<dbReference type="PANTHER" id="PTHR42986">
    <property type="entry name" value="BENZALDEHYDE DEHYDROGENASE YFMT"/>
    <property type="match status" value="1"/>
</dbReference>
<dbReference type="AlphaFoldDB" id="A0AA87Q6X2"/>
<reference evidence="7 8" key="1">
    <citation type="submission" date="2014-05" db="EMBL/GenBank/DDBJ databases">
        <title>Whole genome shotgun sequence of Rhizobium rhizogenes NBRC 13257.</title>
        <authorList>
            <person name="Katano-Makiyama Y."/>
            <person name="Hosoyama A."/>
            <person name="Hashimoto M."/>
            <person name="Hosoyama Y."/>
            <person name="Noguchi M."/>
            <person name="Tsuchikane K."/>
            <person name="Kimura A."/>
            <person name="Ohji S."/>
            <person name="Ichikawa N."/>
            <person name="Yamazoe A."/>
            <person name="Fujita N."/>
        </authorList>
    </citation>
    <scope>NUCLEOTIDE SEQUENCE [LARGE SCALE GENOMIC DNA]</scope>
    <source>
        <strain evidence="7 8">NBRC 13257</strain>
    </source>
</reference>
<keyword evidence="2 5" id="KW-0560">Oxidoreductase</keyword>
<keyword evidence="3" id="KW-0520">NAD</keyword>
<dbReference type="Pfam" id="PF00171">
    <property type="entry name" value="Aldedh"/>
    <property type="match status" value="1"/>
</dbReference>
<organism evidence="7 8">
    <name type="scientific">Rhizobium rhizogenes NBRC 13257</name>
    <dbReference type="NCBI Taxonomy" id="1220581"/>
    <lineage>
        <taxon>Bacteria</taxon>
        <taxon>Pseudomonadati</taxon>
        <taxon>Pseudomonadota</taxon>
        <taxon>Alphaproteobacteria</taxon>
        <taxon>Hyphomicrobiales</taxon>
        <taxon>Rhizobiaceae</taxon>
        <taxon>Rhizobium/Agrobacterium group</taxon>
        <taxon>Rhizobium</taxon>
    </lineage>
</organism>
<dbReference type="InterPro" id="IPR016162">
    <property type="entry name" value="Ald_DH_N"/>
</dbReference>
<dbReference type="EMBL" id="BAYX01000025">
    <property type="protein sequence ID" value="GAJ96751.1"/>
    <property type="molecule type" value="Genomic_DNA"/>
</dbReference>
<evidence type="ECO:0000256" key="5">
    <source>
        <dbReference type="RuleBase" id="RU003345"/>
    </source>
</evidence>
<protein>
    <submittedName>
        <fullName evidence="7">Aldehyde dehydrogenase</fullName>
    </submittedName>
</protein>
<dbReference type="PROSITE" id="PS00687">
    <property type="entry name" value="ALDEHYDE_DEHYDR_GLU"/>
    <property type="match status" value="1"/>
</dbReference>
<dbReference type="InterPro" id="IPR015590">
    <property type="entry name" value="Aldehyde_DH_dom"/>
</dbReference>
<dbReference type="RefSeq" id="WP_052365389.1">
    <property type="nucleotide sequence ID" value="NZ_BAYX01000025.1"/>
</dbReference>
<dbReference type="InterPro" id="IPR016161">
    <property type="entry name" value="Ald_DH/histidinol_DH"/>
</dbReference>
<dbReference type="Proteomes" id="UP000026941">
    <property type="component" value="Unassembled WGS sequence"/>
</dbReference>
<evidence type="ECO:0000256" key="2">
    <source>
        <dbReference type="ARBA" id="ARBA00023002"/>
    </source>
</evidence>
<feature type="active site" evidence="4">
    <location>
        <position position="273"/>
    </location>
</feature>
<dbReference type="PANTHER" id="PTHR42986:SF1">
    <property type="entry name" value="BENZALDEHYDE DEHYDROGENASE YFMT"/>
    <property type="match status" value="1"/>
</dbReference>
<evidence type="ECO:0000313" key="7">
    <source>
        <dbReference type="EMBL" id="GAJ96751.1"/>
    </source>
</evidence>
<dbReference type="GO" id="GO:0016620">
    <property type="term" value="F:oxidoreductase activity, acting on the aldehyde or oxo group of donors, NAD or NADP as acceptor"/>
    <property type="evidence" value="ECO:0007669"/>
    <property type="project" value="InterPro"/>
</dbReference>
<dbReference type="Gene3D" id="3.40.309.10">
    <property type="entry name" value="Aldehyde Dehydrogenase, Chain A, domain 2"/>
    <property type="match status" value="1"/>
</dbReference>
<evidence type="ECO:0000256" key="3">
    <source>
        <dbReference type="ARBA" id="ARBA00023027"/>
    </source>
</evidence>
<dbReference type="CDD" id="cd07104">
    <property type="entry name" value="ALDH_BenzADH-like"/>
    <property type="match status" value="1"/>
</dbReference>